<dbReference type="Gene3D" id="1.25.40.390">
    <property type="match status" value="1"/>
</dbReference>
<organism evidence="8 9">
    <name type="scientific">Draconibacterium aestuarii</name>
    <dbReference type="NCBI Taxonomy" id="2998507"/>
    <lineage>
        <taxon>Bacteria</taxon>
        <taxon>Pseudomonadati</taxon>
        <taxon>Bacteroidota</taxon>
        <taxon>Bacteroidia</taxon>
        <taxon>Marinilabiliales</taxon>
        <taxon>Prolixibacteraceae</taxon>
        <taxon>Draconibacterium</taxon>
    </lineage>
</organism>
<dbReference type="InterPro" id="IPR011990">
    <property type="entry name" value="TPR-like_helical_dom_sf"/>
</dbReference>
<dbReference type="RefSeq" id="WP_343333104.1">
    <property type="nucleotide sequence ID" value="NZ_JAPOHD010000020.1"/>
</dbReference>
<accession>A0A9X3F548</accession>
<gene>
    <name evidence="8" type="ORF">OU798_10475</name>
</gene>
<dbReference type="Pfam" id="PF07980">
    <property type="entry name" value="SusD_RagB"/>
    <property type="match status" value="1"/>
</dbReference>
<name>A0A9X3F548_9BACT</name>
<dbReference type="Proteomes" id="UP001145087">
    <property type="component" value="Unassembled WGS sequence"/>
</dbReference>
<feature type="domain" description="SusD-like N-terminal" evidence="7">
    <location>
        <begin position="102"/>
        <end position="232"/>
    </location>
</feature>
<keyword evidence="3" id="KW-0732">Signal</keyword>
<evidence type="ECO:0000256" key="5">
    <source>
        <dbReference type="ARBA" id="ARBA00023237"/>
    </source>
</evidence>
<dbReference type="GO" id="GO:0009279">
    <property type="term" value="C:cell outer membrane"/>
    <property type="evidence" value="ECO:0007669"/>
    <property type="project" value="UniProtKB-SubCell"/>
</dbReference>
<proteinExistence type="inferred from homology"/>
<comment type="caution">
    <text evidence="8">The sequence shown here is derived from an EMBL/GenBank/DDBJ whole genome shotgun (WGS) entry which is preliminary data.</text>
</comment>
<dbReference type="InterPro" id="IPR033985">
    <property type="entry name" value="SusD-like_N"/>
</dbReference>
<evidence type="ECO:0000259" key="7">
    <source>
        <dbReference type="Pfam" id="PF14322"/>
    </source>
</evidence>
<comment type="similarity">
    <text evidence="2">Belongs to the SusD family.</text>
</comment>
<feature type="domain" description="RagB/SusD" evidence="6">
    <location>
        <begin position="366"/>
        <end position="616"/>
    </location>
</feature>
<evidence type="ECO:0000313" key="9">
    <source>
        <dbReference type="Proteomes" id="UP001145087"/>
    </source>
</evidence>
<evidence type="ECO:0000313" key="8">
    <source>
        <dbReference type="EMBL" id="MCY1720771.1"/>
    </source>
</evidence>
<evidence type="ECO:0000256" key="3">
    <source>
        <dbReference type="ARBA" id="ARBA00022729"/>
    </source>
</evidence>
<dbReference type="InterPro" id="IPR012944">
    <property type="entry name" value="SusD_RagB_dom"/>
</dbReference>
<dbReference type="SUPFAM" id="SSF48452">
    <property type="entry name" value="TPR-like"/>
    <property type="match status" value="1"/>
</dbReference>
<keyword evidence="4" id="KW-0472">Membrane</keyword>
<dbReference type="AlphaFoldDB" id="A0A9X3F548"/>
<comment type="subcellular location">
    <subcellularLocation>
        <location evidence="1">Cell outer membrane</location>
    </subcellularLocation>
</comment>
<protein>
    <submittedName>
        <fullName evidence="8">RagB/SusD family nutrient uptake outer membrane protein</fullName>
    </submittedName>
</protein>
<keyword evidence="9" id="KW-1185">Reference proteome</keyword>
<evidence type="ECO:0000259" key="6">
    <source>
        <dbReference type="Pfam" id="PF07980"/>
    </source>
</evidence>
<dbReference type="Pfam" id="PF14322">
    <property type="entry name" value="SusD-like_3"/>
    <property type="match status" value="1"/>
</dbReference>
<sequence length="670" mass="76332">MKKIRNITGLVFIFLLAFNISCKDEFLQEAPLSTLSPENTFVDAAGLQTALDASIKGLFNQWNGDTRELMFNSSMSEATVMGATDKPDSPGADMRTYATPINSRDNDAGRMLSFYREGYYQIKNANTVIDYIDVPEWEDAENDTERNHLLGSAYFMRAFWYMQLTMEFGNVAFPLNVVTEAKQDFKAFHMQGIWDQMINDLEYAVQHMKKKSELPIGQPPVDAARILLAKYYMLNKKFAEAEALMTTVIDDPESRLFTADDVDVDYVMVGNNENPFTGETLDGFDCKQPADPINLLHQAANSQRAQNPEGIFSIVNKAFIDGNQGRSARVRAWGPNLYSTNKGVKAPPTGTVTGINIDQNSKSKQMHKWGRGQGFCRPTNYSQYEIWHFNGETDWQDYRHKRGNWFDMDMAIYDNKDLKGTEWYGTPVKLYHEGTLLCEDSIRCFYGYPFYKFFAPNEEDQVKRQDGGKADMYIYREAEAYLVRAEARFWQDKYQSAADDINVIRTRANSKYMYTASDVQEEGVGAILDERNRELYGEEYRHDELVRMSVIYAKTGKSYKGHSYSISGSDIEKSLSAGSFYYDRVTEKSNFFRDEVPWSTYPTTKYTMDPKHIFWPVYEPYLIGNVGAVLNQTTGYDGAEDNIEPLTHVVQPAGAPNVDPMEAIGDTGGE</sequence>
<evidence type="ECO:0000256" key="2">
    <source>
        <dbReference type="ARBA" id="ARBA00006275"/>
    </source>
</evidence>
<dbReference type="EMBL" id="JAPOHD010000020">
    <property type="protein sequence ID" value="MCY1720771.1"/>
    <property type="molecule type" value="Genomic_DNA"/>
</dbReference>
<evidence type="ECO:0000256" key="4">
    <source>
        <dbReference type="ARBA" id="ARBA00023136"/>
    </source>
</evidence>
<reference evidence="8" key="1">
    <citation type="submission" date="2022-11" db="EMBL/GenBank/DDBJ databases">
        <title>Marilongibacter aestuarii gen. nov., sp. nov., isolated from tidal flat sediment.</title>
        <authorList>
            <person name="Jiayan W."/>
        </authorList>
    </citation>
    <scope>NUCLEOTIDE SEQUENCE</scope>
    <source>
        <strain evidence="8">Z1-6</strain>
    </source>
</reference>
<keyword evidence="5" id="KW-0998">Cell outer membrane</keyword>
<evidence type="ECO:0000256" key="1">
    <source>
        <dbReference type="ARBA" id="ARBA00004442"/>
    </source>
</evidence>